<name>A0A4Q1K626_9FLAO</name>
<gene>
    <name evidence="3" type="ORF">EQG63_02600</name>
</gene>
<dbReference type="OrthoDB" id="680152at2"/>
<keyword evidence="2" id="KW-0732">Signal</keyword>
<comment type="caution">
    <text evidence="3">The sequence shown here is derived from an EMBL/GenBank/DDBJ whole genome shotgun (WGS) entry which is preliminary data.</text>
</comment>
<evidence type="ECO:0000256" key="2">
    <source>
        <dbReference type="SAM" id="SignalP"/>
    </source>
</evidence>
<proteinExistence type="predicted"/>
<accession>A0A4Q1K626</accession>
<dbReference type="EMBL" id="SBKO01000001">
    <property type="protein sequence ID" value="RXR20845.1"/>
    <property type="molecule type" value="Genomic_DNA"/>
</dbReference>
<organism evidence="3 4">
    <name type="scientific">Flavobacterium amnicola</name>
    <dbReference type="NCBI Taxonomy" id="2506422"/>
    <lineage>
        <taxon>Bacteria</taxon>
        <taxon>Pseudomonadati</taxon>
        <taxon>Bacteroidota</taxon>
        <taxon>Flavobacteriia</taxon>
        <taxon>Flavobacteriales</taxon>
        <taxon>Flavobacteriaceae</taxon>
        <taxon>Flavobacterium</taxon>
    </lineage>
</organism>
<protein>
    <recommendedName>
        <fullName evidence="5">Quinol oxidase subunit 4</fullName>
    </recommendedName>
</protein>
<reference evidence="4" key="1">
    <citation type="submission" date="2019-01" db="EMBL/GenBank/DDBJ databases">
        <title>Cytophagaceae bacterium strain CAR-16.</title>
        <authorList>
            <person name="Chen W.-M."/>
        </authorList>
    </citation>
    <scope>NUCLEOTIDE SEQUENCE [LARGE SCALE GENOMIC DNA]</scope>
    <source>
        <strain evidence="4">LLJ-11</strain>
    </source>
</reference>
<evidence type="ECO:0008006" key="5">
    <source>
        <dbReference type="Google" id="ProtNLM"/>
    </source>
</evidence>
<feature type="compositionally biased region" description="Basic residues" evidence="1">
    <location>
        <begin position="56"/>
        <end position="65"/>
    </location>
</feature>
<evidence type="ECO:0000256" key="1">
    <source>
        <dbReference type="SAM" id="MobiDB-lite"/>
    </source>
</evidence>
<evidence type="ECO:0000313" key="4">
    <source>
        <dbReference type="Proteomes" id="UP000290283"/>
    </source>
</evidence>
<feature type="region of interest" description="Disordered" evidence="1">
    <location>
        <begin position="41"/>
        <end position="65"/>
    </location>
</feature>
<feature type="signal peptide" evidence="2">
    <location>
        <begin position="1"/>
        <end position="18"/>
    </location>
</feature>
<keyword evidence="4" id="KW-1185">Reference proteome</keyword>
<dbReference type="Proteomes" id="UP000290283">
    <property type="component" value="Unassembled WGS sequence"/>
</dbReference>
<dbReference type="RefSeq" id="WP_129434109.1">
    <property type="nucleotide sequence ID" value="NZ_SBKO01000001.1"/>
</dbReference>
<sequence>MKNIFLSRISLAVLFLLAATTLTNCVHVHDTRKTVVVKQKPLPPGQAKKIYGDKSAKKHAPGHNK</sequence>
<feature type="chain" id="PRO_5020325265" description="Quinol oxidase subunit 4" evidence="2">
    <location>
        <begin position="19"/>
        <end position="65"/>
    </location>
</feature>
<evidence type="ECO:0000313" key="3">
    <source>
        <dbReference type="EMBL" id="RXR20845.1"/>
    </source>
</evidence>
<dbReference type="AlphaFoldDB" id="A0A4Q1K626"/>